<dbReference type="EMBL" id="VDGE01000001">
    <property type="protein sequence ID" value="TNC78490.1"/>
    <property type="molecule type" value="Genomic_DNA"/>
</dbReference>
<dbReference type="RefSeq" id="WP_139089614.1">
    <property type="nucleotide sequence ID" value="NZ_VDGE01000001.1"/>
</dbReference>
<accession>A0A5C4NWV1</accession>
<proteinExistence type="predicted"/>
<name>A0A5C4NWV1_9BURK</name>
<reference evidence="2 3" key="1">
    <citation type="submission" date="2019-06" db="EMBL/GenBank/DDBJ databases">
        <title>Genome sequence of Janthinobacterium lividum UCD_MED1.</title>
        <authorList>
            <person name="De Leon M.E."/>
            <person name="Jospin G."/>
        </authorList>
    </citation>
    <scope>NUCLEOTIDE SEQUENCE [LARGE SCALE GENOMIC DNA]</scope>
    <source>
        <strain evidence="2 3">UCD_MED1</strain>
    </source>
</reference>
<dbReference type="InterPro" id="IPR029069">
    <property type="entry name" value="HotDog_dom_sf"/>
</dbReference>
<protein>
    <submittedName>
        <fullName evidence="2">MaoC family dehydratase</fullName>
    </submittedName>
</protein>
<dbReference type="Gene3D" id="3.10.129.10">
    <property type="entry name" value="Hotdog Thioesterase"/>
    <property type="match status" value="1"/>
</dbReference>
<evidence type="ECO:0000313" key="3">
    <source>
        <dbReference type="Proteomes" id="UP000305681"/>
    </source>
</evidence>
<dbReference type="AlphaFoldDB" id="A0A5C4NWV1"/>
<dbReference type="Proteomes" id="UP000305681">
    <property type="component" value="Unassembled WGS sequence"/>
</dbReference>
<comment type="caution">
    <text evidence="2">The sequence shown here is derived from an EMBL/GenBank/DDBJ whole genome shotgun (WGS) entry which is preliminary data.</text>
</comment>
<feature type="domain" description="MaoC-like" evidence="1">
    <location>
        <begin position="10"/>
        <end position="118"/>
    </location>
</feature>
<dbReference type="InterPro" id="IPR039375">
    <property type="entry name" value="NodN-like"/>
</dbReference>
<gene>
    <name evidence="2" type="ORF">FHI69_04160</name>
</gene>
<dbReference type="CDD" id="cd03450">
    <property type="entry name" value="NodN"/>
    <property type="match status" value="1"/>
</dbReference>
<dbReference type="SUPFAM" id="SSF54637">
    <property type="entry name" value="Thioesterase/thiol ester dehydrase-isomerase"/>
    <property type="match status" value="1"/>
</dbReference>
<dbReference type="Pfam" id="PF01575">
    <property type="entry name" value="MaoC_dehydratas"/>
    <property type="match status" value="1"/>
</dbReference>
<sequence>MRDIAGIAGFQALAGQHVAVSDWLTITQQRIDTFADATDDHQWIHVDTERCARESPYGCTVAHGFLTLSLLPAMLQGALHMAGIRMGINYGLNKVRFPAPVPVGSRLRARLDILSVDDLPEGAQVNWAVTMEREGDTKPVCVAEFLMRCYP</sequence>
<dbReference type="PANTHER" id="PTHR42993">
    <property type="entry name" value="MAOC-LIKE DEHYDRATASE DOMAIN-CONTAINING PROTEIN"/>
    <property type="match status" value="1"/>
</dbReference>
<dbReference type="PANTHER" id="PTHR42993:SF1">
    <property type="entry name" value="MAOC-LIKE DEHYDRATASE DOMAIN-CONTAINING PROTEIN"/>
    <property type="match status" value="1"/>
</dbReference>
<organism evidence="2 3">
    <name type="scientific">Janthinobacterium lividum</name>
    <dbReference type="NCBI Taxonomy" id="29581"/>
    <lineage>
        <taxon>Bacteria</taxon>
        <taxon>Pseudomonadati</taxon>
        <taxon>Pseudomonadota</taxon>
        <taxon>Betaproteobacteria</taxon>
        <taxon>Burkholderiales</taxon>
        <taxon>Oxalobacteraceae</taxon>
        <taxon>Janthinobacterium</taxon>
    </lineage>
</organism>
<dbReference type="InterPro" id="IPR002539">
    <property type="entry name" value="MaoC-like_dom"/>
</dbReference>
<evidence type="ECO:0000313" key="2">
    <source>
        <dbReference type="EMBL" id="TNC78490.1"/>
    </source>
</evidence>
<evidence type="ECO:0000259" key="1">
    <source>
        <dbReference type="Pfam" id="PF01575"/>
    </source>
</evidence>